<gene>
    <name evidence="1" type="ORF">TVAG_364360</name>
</gene>
<reference evidence="1" key="1">
    <citation type="submission" date="2006-10" db="EMBL/GenBank/DDBJ databases">
        <authorList>
            <person name="Amadeo P."/>
            <person name="Zhao Q."/>
            <person name="Wortman J."/>
            <person name="Fraser-Liggett C."/>
            <person name="Carlton J."/>
        </authorList>
    </citation>
    <scope>NUCLEOTIDE SEQUENCE</scope>
    <source>
        <strain evidence="1">G3</strain>
    </source>
</reference>
<dbReference type="Proteomes" id="UP000001542">
    <property type="component" value="Unassembled WGS sequence"/>
</dbReference>
<dbReference type="VEuPathDB" id="TrichDB:TVAG_364360"/>
<proteinExistence type="predicted"/>
<accession>A2E9E7</accession>
<name>A2E9E7_TRIV3</name>
<dbReference type="VEuPathDB" id="TrichDB:TVAGG3_0000880"/>
<reference evidence="1" key="2">
    <citation type="journal article" date="2007" name="Science">
        <title>Draft genome sequence of the sexually transmitted pathogen Trichomonas vaginalis.</title>
        <authorList>
            <person name="Carlton J.M."/>
            <person name="Hirt R.P."/>
            <person name="Silva J.C."/>
            <person name="Delcher A.L."/>
            <person name="Schatz M."/>
            <person name="Zhao Q."/>
            <person name="Wortman J.R."/>
            <person name="Bidwell S.L."/>
            <person name="Alsmark U.C.M."/>
            <person name="Besteiro S."/>
            <person name="Sicheritz-Ponten T."/>
            <person name="Noel C.J."/>
            <person name="Dacks J.B."/>
            <person name="Foster P.G."/>
            <person name="Simillion C."/>
            <person name="Van de Peer Y."/>
            <person name="Miranda-Saavedra D."/>
            <person name="Barton G.J."/>
            <person name="Westrop G.D."/>
            <person name="Mueller S."/>
            <person name="Dessi D."/>
            <person name="Fiori P.L."/>
            <person name="Ren Q."/>
            <person name="Paulsen I."/>
            <person name="Zhang H."/>
            <person name="Bastida-Corcuera F.D."/>
            <person name="Simoes-Barbosa A."/>
            <person name="Brown M.T."/>
            <person name="Hayes R.D."/>
            <person name="Mukherjee M."/>
            <person name="Okumura C.Y."/>
            <person name="Schneider R."/>
            <person name="Smith A.J."/>
            <person name="Vanacova S."/>
            <person name="Villalvazo M."/>
            <person name="Haas B.J."/>
            <person name="Pertea M."/>
            <person name="Feldblyum T.V."/>
            <person name="Utterback T.R."/>
            <person name="Shu C.L."/>
            <person name="Osoegawa K."/>
            <person name="de Jong P.J."/>
            <person name="Hrdy I."/>
            <person name="Horvathova L."/>
            <person name="Zubacova Z."/>
            <person name="Dolezal P."/>
            <person name="Malik S.B."/>
            <person name="Logsdon J.M. Jr."/>
            <person name="Henze K."/>
            <person name="Gupta A."/>
            <person name="Wang C.C."/>
            <person name="Dunne R.L."/>
            <person name="Upcroft J.A."/>
            <person name="Upcroft P."/>
            <person name="White O."/>
            <person name="Salzberg S.L."/>
            <person name="Tang P."/>
            <person name="Chiu C.-H."/>
            <person name="Lee Y.-S."/>
            <person name="Embley T.M."/>
            <person name="Coombs G.H."/>
            <person name="Mottram J.C."/>
            <person name="Tachezy J."/>
            <person name="Fraser-Liggett C.M."/>
            <person name="Johnson P.J."/>
        </authorList>
    </citation>
    <scope>NUCLEOTIDE SEQUENCE [LARGE SCALE GENOMIC DNA]</scope>
    <source>
        <strain evidence="1">G3</strain>
    </source>
</reference>
<dbReference type="RefSeq" id="XP_001322934.1">
    <property type="nucleotide sequence ID" value="XM_001322899.1"/>
</dbReference>
<dbReference type="Gene3D" id="3.90.550.50">
    <property type="match status" value="1"/>
</dbReference>
<dbReference type="KEGG" id="tva:4768647"/>
<dbReference type="InParanoid" id="A2E9E7"/>
<dbReference type="OrthoDB" id="414175at2759"/>
<evidence type="ECO:0000313" key="2">
    <source>
        <dbReference type="Proteomes" id="UP000001542"/>
    </source>
</evidence>
<keyword evidence="2" id="KW-1185">Reference proteome</keyword>
<organism evidence="1 2">
    <name type="scientific">Trichomonas vaginalis (strain ATCC PRA-98 / G3)</name>
    <dbReference type="NCBI Taxonomy" id="412133"/>
    <lineage>
        <taxon>Eukaryota</taxon>
        <taxon>Metamonada</taxon>
        <taxon>Parabasalia</taxon>
        <taxon>Trichomonadida</taxon>
        <taxon>Trichomonadidae</taxon>
        <taxon>Trichomonas</taxon>
    </lineage>
</organism>
<sequence>MLETFLQQNEINWLIRTTDDVHIDQFDMIKYMNDLESMYNPINDTVIRGHFIEPFYLHGGPGWIMSRKACVLTLRYIKQKIKQSKLYNGGDDIFLGYIFKKIFKKSRKIHSYAINGAPLSTEAKKRLAARDFRNLPDCPENVMNHFRNIVINHAGDNSLDVITKRHIFNKIIPDDVYLFVPPERTGEAELCYSKNATIPII</sequence>
<protein>
    <submittedName>
        <fullName evidence="1">Uncharacterized protein</fullName>
    </submittedName>
</protein>
<dbReference type="EMBL" id="DS113333">
    <property type="protein sequence ID" value="EAY10711.1"/>
    <property type="molecule type" value="Genomic_DNA"/>
</dbReference>
<dbReference type="AlphaFoldDB" id="A2E9E7"/>
<evidence type="ECO:0000313" key="1">
    <source>
        <dbReference type="EMBL" id="EAY10711.1"/>
    </source>
</evidence>